<dbReference type="STRING" id="1544416.Cocul_01888"/>
<keyword evidence="3" id="KW-1185">Reference proteome</keyword>
<dbReference type="AlphaFoldDB" id="A0A0Q0TXP9"/>
<accession>A0A0Q0TXP9</accession>
<name>A0A0Q0TXP9_9CORY</name>
<proteinExistence type="predicted"/>
<gene>
    <name evidence="2" type="ORF">Cocul_01888</name>
</gene>
<sequence>MLGTLLSSALSGLLALNPFISPADHIPDIASGSTGSDVASTSPAKEEAKGDVDPGFFIHGGQLAVNRAVFQEEQAAGHKLLTVSFTGDHSATIQQAETFDYDKDSAALDRIMEVLKINGYDQVSMMAPPLVAE</sequence>
<dbReference type="Proteomes" id="UP000050517">
    <property type="component" value="Unassembled WGS sequence"/>
</dbReference>
<organism evidence="2 3">
    <name type="scientific">Corynebacterium oculi</name>
    <dbReference type="NCBI Taxonomy" id="1544416"/>
    <lineage>
        <taxon>Bacteria</taxon>
        <taxon>Bacillati</taxon>
        <taxon>Actinomycetota</taxon>
        <taxon>Actinomycetes</taxon>
        <taxon>Mycobacteriales</taxon>
        <taxon>Corynebacteriaceae</taxon>
        <taxon>Corynebacterium</taxon>
    </lineage>
</organism>
<dbReference type="OrthoDB" id="4412591at2"/>
<dbReference type="EMBL" id="LKST01000003">
    <property type="protein sequence ID" value="KQB83815.1"/>
    <property type="molecule type" value="Genomic_DNA"/>
</dbReference>
<dbReference type="PATRIC" id="fig|1544416.3.peg.1888"/>
<protein>
    <submittedName>
        <fullName evidence="2">Uncharacterized protein</fullName>
    </submittedName>
</protein>
<dbReference type="RefSeq" id="WP_055122957.1">
    <property type="nucleotide sequence ID" value="NZ_LKST01000003.1"/>
</dbReference>
<reference evidence="2 3" key="1">
    <citation type="submission" date="2015-10" db="EMBL/GenBank/DDBJ databases">
        <title>Corynebacteirum lowii and Corynebacterium oculi species nova, derived from human clinical disease and and emended description of Corynebacterium mastiditis.</title>
        <authorList>
            <person name="Bernard K."/>
            <person name="Pacheco A.L."/>
            <person name="Mcdougall C."/>
            <person name="Burtx T."/>
            <person name="Weibe D."/>
            <person name="Tyler S."/>
            <person name="Olson A.B."/>
            <person name="Cnockaert M."/>
            <person name="Eguchi H."/>
            <person name="Kuwahara T."/>
            <person name="Nakayama-Imaohji H."/>
            <person name="Boudewijins M."/>
            <person name="Van Hoecke F."/>
            <person name="Bernier A.-M."/>
            <person name="Vandamme P."/>
        </authorList>
    </citation>
    <scope>NUCLEOTIDE SEQUENCE [LARGE SCALE GENOMIC DNA]</scope>
    <source>
        <strain evidence="2 3">NML 130210</strain>
    </source>
</reference>
<feature type="region of interest" description="Disordered" evidence="1">
    <location>
        <begin position="31"/>
        <end position="52"/>
    </location>
</feature>
<evidence type="ECO:0000313" key="3">
    <source>
        <dbReference type="Proteomes" id="UP000050517"/>
    </source>
</evidence>
<comment type="caution">
    <text evidence="2">The sequence shown here is derived from an EMBL/GenBank/DDBJ whole genome shotgun (WGS) entry which is preliminary data.</text>
</comment>
<feature type="compositionally biased region" description="Polar residues" evidence="1">
    <location>
        <begin position="31"/>
        <end position="43"/>
    </location>
</feature>
<evidence type="ECO:0000313" key="2">
    <source>
        <dbReference type="EMBL" id="KQB83815.1"/>
    </source>
</evidence>
<evidence type="ECO:0000256" key="1">
    <source>
        <dbReference type="SAM" id="MobiDB-lite"/>
    </source>
</evidence>